<dbReference type="InterPro" id="IPR017850">
    <property type="entry name" value="Alkaline_phosphatase_core_sf"/>
</dbReference>
<dbReference type="Gene3D" id="3.40.720.10">
    <property type="entry name" value="Alkaline Phosphatase, subunit A"/>
    <property type="match status" value="2"/>
</dbReference>
<dbReference type="GO" id="GO:0004619">
    <property type="term" value="F:phosphoglycerate mutase activity"/>
    <property type="evidence" value="ECO:0007669"/>
    <property type="project" value="UniProtKB-EC"/>
</dbReference>
<evidence type="ECO:0000256" key="2">
    <source>
        <dbReference type="ARBA" id="ARBA00002315"/>
    </source>
</evidence>
<dbReference type="AlphaFoldDB" id="A9S3E7"/>
<dbReference type="OrthoDB" id="113620at2759"/>
<dbReference type="InterPro" id="IPR004456">
    <property type="entry name" value="Pglycerate_mutase_ApgM"/>
</dbReference>
<dbReference type="Proteomes" id="UP000006727">
    <property type="component" value="Chromosome 1"/>
</dbReference>
<dbReference type="EMBL" id="ABEU02000001">
    <property type="protein sequence ID" value="PNR61778.1"/>
    <property type="molecule type" value="Genomic_DNA"/>
</dbReference>
<dbReference type="Pfam" id="PF10143">
    <property type="entry name" value="PhosphMutase"/>
    <property type="match status" value="1"/>
</dbReference>
<reference evidence="8" key="3">
    <citation type="submission" date="2020-12" db="UniProtKB">
        <authorList>
            <consortium name="EnsemblPlants"/>
        </authorList>
    </citation>
    <scope>IDENTIFICATION</scope>
</reference>
<evidence type="ECO:0000313" key="9">
    <source>
        <dbReference type="Proteomes" id="UP000006727"/>
    </source>
</evidence>
<protein>
    <recommendedName>
        <fullName evidence="6">Metalloenzyme domain-containing protein</fullName>
    </recommendedName>
</protein>
<name>A9S3E7_PHYPA</name>
<dbReference type="Pfam" id="PF01676">
    <property type="entry name" value="Metalloenzyme"/>
    <property type="match status" value="2"/>
</dbReference>
<accession>A9S3E7</accession>
<comment type="catalytic activity">
    <reaction evidence="1">
        <text>(2R)-2-phosphoglycerate = (2R)-3-phosphoglycerate</text>
        <dbReference type="Rhea" id="RHEA:15901"/>
        <dbReference type="ChEBI" id="CHEBI:58272"/>
        <dbReference type="ChEBI" id="CHEBI:58289"/>
        <dbReference type="EC" id="5.4.2.12"/>
    </reaction>
</comment>
<dbReference type="EnsemblPlants" id="Pp3c1_4540V3.1">
    <property type="protein sequence ID" value="Pp3c1_4540V3.1"/>
    <property type="gene ID" value="Pp3c1_4540"/>
</dbReference>
<sequence length="493" mass="51926">MGESGVKSRVAFILVDGLGDVGIPSLGFKSPVEAAKTPNLDALASGGISGLMDPVEPGLGCGSDTAHLSLLGYNPRIYYRGRGAFESLGAGLAMVPGDIAFKSNFATIDEETGVVTSRRADRHFEEAGPILCAALNGLKLPSYPEYKVSVRYATEHRCGVVVSGPGLCGNISGSDPLKDHRLLLKVKPLDDTKEAAHTANVVNELSDVIRGILRNHPLNAERLKQGKAIANLVLLRGCGIRIDVPNFMDIHGLRPCMVAPTKIIAGLGLSLGIDILDAPGTTGDYRTLLTNKAVAIAKALAAPLAPPPNVFVPGEEETKPGHADGYDFGFLHVKAIDDCGHDKAMKLKVKAFESVDRMVSQLARLLLQAQKESGIQYSICITGDHSTPVEYGDHSYEPVPFTICHVNDLVKAKGGEDVVLAADLAPFNLPNAADAARAEIVPYESSVNAKAVAGDSVATFGEIAAARGCLGRFTGSEMMGVIKHYMAINAASV</sequence>
<dbReference type="CDD" id="cd16011">
    <property type="entry name" value="iPGM_like"/>
    <property type="match status" value="1"/>
</dbReference>
<dbReference type="Gramene" id="Pp3c1_4540V3.2">
    <property type="protein sequence ID" value="Pp3c1_4540V3.2"/>
    <property type="gene ID" value="Pp3c1_4540"/>
</dbReference>
<evidence type="ECO:0000256" key="1">
    <source>
        <dbReference type="ARBA" id="ARBA00000370"/>
    </source>
</evidence>
<dbReference type="RefSeq" id="XP_024387153.1">
    <property type="nucleotide sequence ID" value="XM_024531385.2"/>
</dbReference>
<dbReference type="SUPFAM" id="SSF53649">
    <property type="entry name" value="Alkaline phosphatase-like"/>
    <property type="match status" value="1"/>
</dbReference>
<dbReference type="Gramene" id="Pp3c1_4540V3.1">
    <property type="protein sequence ID" value="Pp3c1_4540V3.1"/>
    <property type="gene ID" value="Pp3c1_4540"/>
</dbReference>
<comment type="similarity">
    <text evidence="4">Belongs to the BPG-independent phosphoglycerate mutase family. A-PGAM subfamily.</text>
</comment>
<dbReference type="PaxDb" id="3218-PP1S45_113V6.1"/>
<dbReference type="PANTHER" id="PTHR31209:SF0">
    <property type="entry name" value="METALLOENZYME DOMAIN-CONTAINING PROTEIN"/>
    <property type="match status" value="1"/>
</dbReference>
<organism evidence="7">
    <name type="scientific">Physcomitrium patens</name>
    <name type="common">Spreading-leaved earth moss</name>
    <name type="synonym">Physcomitrella patens</name>
    <dbReference type="NCBI Taxonomy" id="3218"/>
    <lineage>
        <taxon>Eukaryota</taxon>
        <taxon>Viridiplantae</taxon>
        <taxon>Streptophyta</taxon>
        <taxon>Embryophyta</taxon>
        <taxon>Bryophyta</taxon>
        <taxon>Bryophytina</taxon>
        <taxon>Bryopsida</taxon>
        <taxon>Funariidae</taxon>
        <taxon>Funariales</taxon>
        <taxon>Funariaceae</taxon>
        <taxon>Physcomitrium</taxon>
    </lineage>
</organism>
<dbReference type="GO" id="GO:0006096">
    <property type="term" value="P:glycolytic process"/>
    <property type="evidence" value="ECO:0007669"/>
    <property type="project" value="UniProtKB-KW"/>
</dbReference>
<feature type="domain" description="Metalloenzyme" evidence="6">
    <location>
        <begin position="324"/>
        <end position="407"/>
    </location>
</feature>
<reference evidence="7 9" key="1">
    <citation type="journal article" date="2008" name="Science">
        <title>The Physcomitrella genome reveals evolutionary insights into the conquest of land by plants.</title>
        <authorList>
            <person name="Rensing S."/>
            <person name="Lang D."/>
            <person name="Zimmer A."/>
            <person name="Terry A."/>
            <person name="Salamov A."/>
            <person name="Shapiro H."/>
            <person name="Nishiyama T."/>
            <person name="Perroud P.-F."/>
            <person name="Lindquist E."/>
            <person name="Kamisugi Y."/>
            <person name="Tanahashi T."/>
            <person name="Sakakibara K."/>
            <person name="Fujita T."/>
            <person name="Oishi K."/>
            <person name="Shin-I T."/>
            <person name="Kuroki Y."/>
            <person name="Toyoda A."/>
            <person name="Suzuki Y."/>
            <person name="Hashimoto A."/>
            <person name="Yamaguchi K."/>
            <person name="Sugano A."/>
            <person name="Kohara Y."/>
            <person name="Fujiyama A."/>
            <person name="Anterola A."/>
            <person name="Aoki S."/>
            <person name="Ashton N."/>
            <person name="Barbazuk W.B."/>
            <person name="Barker E."/>
            <person name="Bennetzen J."/>
            <person name="Bezanilla M."/>
            <person name="Blankenship R."/>
            <person name="Cho S.H."/>
            <person name="Dutcher S."/>
            <person name="Estelle M."/>
            <person name="Fawcett J.A."/>
            <person name="Gundlach H."/>
            <person name="Hanada K."/>
            <person name="Heyl A."/>
            <person name="Hicks K.A."/>
            <person name="Hugh J."/>
            <person name="Lohr M."/>
            <person name="Mayer K."/>
            <person name="Melkozernov A."/>
            <person name="Murata T."/>
            <person name="Nelson D."/>
            <person name="Pils B."/>
            <person name="Prigge M."/>
            <person name="Reiss B."/>
            <person name="Renner T."/>
            <person name="Rombauts S."/>
            <person name="Rushton P."/>
            <person name="Sanderfoot A."/>
            <person name="Schween G."/>
            <person name="Shiu S.-H."/>
            <person name="Stueber K."/>
            <person name="Theodoulou F.L."/>
            <person name="Tu H."/>
            <person name="Van de Peer Y."/>
            <person name="Verrier P.J."/>
            <person name="Waters E."/>
            <person name="Wood A."/>
            <person name="Yang L."/>
            <person name="Cove D."/>
            <person name="Cuming A."/>
            <person name="Hasebe M."/>
            <person name="Lucas S."/>
            <person name="Mishler D.B."/>
            <person name="Reski R."/>
            <person name="Grigoriev I."/>
            <person name="Quatrano R.S."/>
            <person name="Boore J.L."/>
        </authorList>
    </citation>
    <scope>NUCLEOTIDE SEQUENCE [LARGE SCALE GENOMIC DNA]</scope>
    <source>
        <strain evidence="8 9">cv. Gransden 2004</strain>
    </source>
</reference>
<evidence type="ECO:0000259" key="6">
    <source>
        <dbReference type="Pfam" id="PF01676"/>
    </source>
</evidence>
<dbReference type="EnsemblPlants" id="Pp3c1_4540V3.2">
    <property type="protein sequence ID" value="Pp3c1_4540V3.2"/>
    <property type="gene ID" value="Pp3c1_4540"/>
</dbReference>
<keyword evidence="9" id="KW-1185">Reference proteome</keyword>
<dbReference type="GO" id="GO:0046872">
    <property type="term" value="F:metal ion binding"/>
    <property type="evidence" value="ECO:0007669"/>
    <property type="project" value="InterPro"/>
</dbReference>
<proteinExistence type="inferred from homology"/>
<dbReference type="STRING" id="3218.A9S3E7"/>
<dbReference type="OMA" id="IAFRCNF"/>
<evidence type="ECO:0000256" key="3">
    <source>
        <dbReference type="ARBA" id="ARBA00004921"/>
    </source>
</evidence>
<dbReference type="GeneID" id="112287850"/>
<evidence type="ECO:0000256" key="4">
    <source>
        <dbReference type="ARBA" id="ARBA00005524"/>
    </source>
</evidence>
<feature type="domain" description="Metalloenzyme" evidence="6">
    <location>
        <begin position="9"/>
        <end position="283"/>
    </location>
</feature>
<comment type="function">
    <text evidence="2">Catalyzes the interconversion of 2-phosphoglycerate and 3-phosphoglycerate.</text>
</comment>
<dbReference type="InterPro" id="IPR006124">
    <property type="entry name" value="Metalloenzyme"/>
</dbReference>
<reference evidence="7 9" key="2">
    <citation type="journal article" date="2018" name="Plant J.">
        <title>The Physcomitrella patens chromosome-scale assembly reveals moss genome structure and evolution.</title>
        <authorList>
            <person name="Lang D."/>
            <person name="Ullrich K.K."/>
            <person name="Murat F."/>
            <person name="Fuchs J."/>
            <person name="Jenkins J."/>
            <person name="Haas F.B."/>
            <person name="Piednoel M."/>
            <person name="Gundlach H."/>
            <person name="Van Bel M."/>
            <person name="Meyberg R."/>
            <person name="Vives C."/>
            <person name="Morata J."/>
            <person name="Symeonidi A."/>
            <person name="Hiss M."/>
            <person name="Muchero W."/>
            <person name="Kamisugi Y."/>
            <person name="Saleh O."/>
            <person name="Blanc G."/>
            <person name="Decker E.L."/>
            <person name="van Gessel N."/>
            <person name="Grimwood J."/>
            <person name="Hayes R.D."/>
            <person name="Graham S.W."/>
            <person name="Gunter L.E."/>
            <person name="McDaniel S.F."/>
            <person name="Hoernstein S.N.W."/>
            <person name="Larsson A."/>
            <person name="Li F.W."/>
            <person name="Perroud P.F."/>
            <person name="Phillips J."/>
            <person name="Ranjan P."/>
            <person name="Rokshar D.S."/>
            <person name="Rothfels C.J."/>
            <person name="Schneider L."/>
            <person name="Shu S."/>
            <person name="Stevenson D.W."/>
            <person name="Thummler F."/>
            <person name="Tillich M."/>
            <person name="Villarreal Aguilar J.C."/>
            <person name="Widiez T."/>
            <person name="Wong G.K."/>
            <person name="Wymore A."/>
            <person name="Zhang Y."/>
            <person name="Zimmer A.D."/>
            <person name="Quatrano R.S."/>
            <person name="Mayer K.F.X."/>
            <person name="Goodstein D."/>
            <person name="Casacuberta J.M."/>
            <person name="Vandepoele K."/>
            <person name="Reski R."/>
            <person name="Cuming A.C."/>
            <person name="Tuskan G.A."/>
            <person name="Maumus F."/>
            <person name="Salse J."/>
            <person name="Schmutz J."/>
            <person name="Rensing S.A."/>
        </authorList>
    </citation>
    <scope>NUCLEOTIDE SEQUENCE [LARGE SCALE GENOMIC DNA]</scope>
    <source>
        <strain evidence="8 9">cv. Gransden 2004</strain>
    </source>
</reference>
<gene>
    <name evidence="8" type="primary">LOC112287850</name>
    <name evidence="7" type="ORF">PHYPA_000201</name>
</gene>
<evidence type="ECO:0000256" key="5">
    <source>
        <dbReference type="ARBA" id="ARBA00023152"/>
    </source>
</evidence>
<dbReference type="eggNOG" id="ENOG502QR26">
    <property type="taxonomic scope" value="Eukaryota"/>
</dbReference>
<comment type="pathway">
    <text evidence="3">Carbohydrate degradation.</text>
</comment>
<keyword evidence="5" id="KW-0324">Glycolysis</keyword>
<dbReference type="PANTHER" id="PTHR31209">
    <property type="entry name" value="COFACTOR-INDEPENDENT PHOSPHOGLYCERATE MUTASE"/>
    <property type="match status" value="1"/>
</dbReference>
<dbReference type="HOGENOM" id="CLU_034906_0_0_1"/>
<evidence type="ECO:0000313" key="8">
    <source>
        <dbReference type="EnsemblPlants" id="Pp3c1_4540V3.1"/>
    </source>
</evidence>
<evidence type="ECO:0000313" key="7">
    <source>
        <dbReference type="EMBL" id="PNR61778.1"/>
    </source>
</evidence>